<dbReference type="GO" id="GO:0000981">
    <property type="term" value="F:DNA-binding transcription factor activity, RNA polymerase II-specific"/>
    <property type="evidence" value="ECO:0007669"/>
    <property type="project" value="TreeGrafter"/>
</dbReference>
<keyword evidence="2" id="KW-0217">Developmental protein</keyword>
<dbReference type="SUPFAM" id="SSF47459">
    <property type="entry name" value="HLH, helix-loop-helix DNA-binding domain"/>
    <property type="match status" value="1"/>
</dbReference>
<evidence type="ECO:0000256" key="3">
    <source>
        <dbReference type="ARBA" id="ARBA00022737"/>
    </source>
</evidence>
<feature type="domain" description="BHLH" evidence="11">
    <location>
        <begin position="1"/>
        <end position="53"/>
    </location>
</feature>
<keyword evidence="5" id="KW-0524">Neurogenesis</keyword>
<dbReference type="InterPro" id="IPR000014">
    <property type="entry name" value="PAS"/>
</dbReference>
<dbReference type="FunFam" id="3.30.450.20:FF:000047">
    <property type="entry name" value="SIM bHLH transcription factor 2"/>
    <property type="match status" value="1"/>
</dbReference>
<evidence type="ECO:0000256" key="7">
    <source>
        <dbReference type="ARBA" id="ARBA00023125"/>
    </source>
</evidence>
<keyword evidence="4" id="KW-0221">Differentiation</keyword>
<dbReference type="SMART" id="SM00091">
    <property type="entry name" value="PAS"/>
    <property type="match status" value="2"/>
</dbReference>
<dbReference type="FunFam" id="4.10.280.10:FF:000007">
    <property type="entry name" value="single-minded homolog 1 isoform X1"/>
    <property type="match status" value="1"/>
</dbReference>
<evidence type="ECO:0000313" key="13">
    <source>
        <dbReference type="Proteomes" id="UP000472262"/>
    </source>
</evidence>
<keyword evidence="6" id="KW-0805">Transcription regulation</keyword>
<organism evidence="12 13">
    <name type="scientific">Sinocyclocheilus grahami</name>
    <name type="common">Dianchi golden-line fish</name>
    <name type="synonym">Barbus grahami</name>
    <dbReference type="NCBI Taxonomy" id="75366"/>
    <lineage>
        <taxon>Eukaryota</taxon>
        <taxon>Metazoa</taxon>
        <taxon>Chordata</taxon>
        <taxon>Craniata</taxon>
        <taxon>Vertebrata</taxon>
        <taxon>Euteleostomi</taxon>
        <taxon>Actinopterygii</taxon>
        <taxon>Neopterygii</taxon>
        <taxon>Teleostei</taxon>
        <taxon>Ostariophysi</taxon>
        <taxon>Cypriniformes</taxon>
        <taxon>Cyprinidae</taxon>
        <taxon>Cyprininae</taxon>
        <taxon>Sinocyclocheilus</taxon>
    </lineage>
</organism>
<dbReference type="PANTHER" id="PTHR23043:SF19">
    <property type="entry name" value="SINGLE-MINDED HOMOLOG 2"/>
    <property type="match status" value="1"/>
</dbReference>
<feature type="domain" description="PAS" evidence="10">
    <location>
        <begin position="77"/>
        <end position="140"/>
    </location>
</feature>
<evidence type="ECO:0000256" key="8">
    <source>
        <dbReference type="ARBA" id="ARBA00023163"/>
    </source>
</evidence>
<protein>
    <recommendedName>
        <fullName evidence="14">SIM bHLH transcription factor 2</fullName>
    </recommendedName>
</protein>
<dbReference type="FunFam" id="3.30.450.20:FF:000017">
    <property type="entry name" value="SIM bHLH transcription factor 2"/>
    <property type="match status" value="1"/>
</dbReference>
<sequence length="591" mass="66259">MKEKSKNAAKTRREKENGEFYELAKLLPLPSAITSQLDKASIIRLTSSYLKMRAVFPDGLGEAWGQAARVSPLDLMAKDLGSHLLQTLDGFVFVVASDGKIMYISETASVHLGLSQVELTGNSIFEYIHPSDHDEMSAVLSAHQPLHPHFLQELELERSFFLRMKCVLAKRNAGLTSGGYKVIHCSGYLKIRQFVMDVSLYESCYQIVGLLAVGQSLPPSGFTEIKLHSNMFMFRASLDLKLIFLDSRVAELTGHEPQDLIEKTLYHHVHGCDVFHLRYAHHLLLVKGQVTTKYYRMLAKHGGWVWVQSCATIVHNSRSSRPHCIVSVNYVLTDVEFKEMQFSQDQSRSRPSLFYKNSSLAAPQDSRKQLKAKAAKIKSKPKVAPYPQVRTSLHADKPECPSWKSGPCSLSSCQEQSPISLTHGPEPSYTYTHTQATPHILSSLPSRREAPWSCGGANKAAAHLLGGAFKEEPCQNHSSRGFGQQPPLEMQRHRLCVTNTPYEDRNPRLLEQNHTEEKRLLGAQSPYASLNLHHVWAKHIPSGPYALSRLTDAYRGEEVNPYLYQTQNPTADAHRGAPHYIGTSVIISNER</sequence>
<comment type="subcellular location">
    <subcellularLocation>
        <location evidence="1">Nucleus</location>
    </subcellularLocation>
</comment>
<dbReference type="GO" id="GO:0030154">
    <property type="term" value="P:cell differentiation"/>
    <property type="evidence" value="ECO:0007669"/>
    <property type="project" value="UniProtKB-KW"/>
</dbReference>
<dbReference type="CDD" id="cd00130">
    <property type="entry name" value="PAS"/>
    <property type="match status" value="2"/>
</dbReference>
<dbReference type="GO" id="GO:0048513">
    <property type="term" value="P:animal organ development"/>
    <property type="evidence" value="ECO:0007669"/>
    <property type="project" value="UniProtKB-ARBA"/>
</dbReference>
<feature type="domain" description="PAS" evidence="10">
    <location>
        <begin position="233"/>
        <end position="288"/>
    </location>
</feature>
<dbReference type="InterPro" id="IPR036638">
    <property type="entry name" value="HLH_DNA-bd_sf"/>
</dbReference>
<dbReference type="InterPro" id="IPR013767">
    <property type="entry name" value="PAS_fold"/>
</dbReference>
<dbReference type="AlphaFoldDB" id="A0A672MUF3"/>
<dbReference type="Proteomes" id="UP000472262">
    <property type="component" value="Unassembled WGS sequence"/>
</dbReference>
<evidence type="ECO:0000313" key="12">
    <source>
        <dbReference type="Ensembl" id="ENSSGRP00000040845.1"/>
    </source>
</evidence>
<proteinExistence type="predicted"/>
<dbReference type="InterPro" id="IPR001610">
    <property type="entry name" value="PAC"/>
</dbReference>
<dbReference type="GO" id="GO:0007399">
    <property type="term" value="P:nervous system development"/>
    <property type="evidence" value="ECO:0007669"/>
    <property type="project" value="UniProtKB-KW"/>
</dbReference>
<dbReference type="GO" id="GO:0046983">
    <property type="term" value="F:protein dimerization activity"/>
    <property type="evidence" value="ECO:0007669"/>
    <property type="project" value="InterPro"/>
</dbReference>
<keyword evidence="8" id="KW-0804">Transcription</keyword>
<dbReference type="Pfam" id="PF00989">
    <property type="entry name" value="PAS"/>
    <property type="match status" value="1"/>
</dbReference>
<dbReference type="InterPro" id="IPR035965">
    <property type="entry name" value="PAS-like_dom_sf"/>
</dbReference>
<reference evidence="12" key="2">
    <citation type="submission" date="2025-09" db="UniProtKB">
        <authorList>
            <consortium name="Ensembl"/>
        </authorList>
    </citation>
    <scope>IDENTIFICATION</scope>
</reference>
<evidence type="ECO:0000259" key="11">
    <source>
        <dbReference type="PROSITE" id="PS50888"/>
    </source>
</evidence>
<dbReference type="SMART" id="SM00353">
    <property type="entry name" value="HLH"/>
    <property type="match status" value="1"/>
</dbReference>
<evidence type="ECO:0008006" key="14">
    <source>
        <dbReference type="Google" id="ProtNLM"/>
    </source>
</evidence>
<dbReference type="SUPFAM" id="SSF55785">
    <property type="entry name" value="PYP-like sensor domain (PAS domain)"/>
    <property type="match status" value="2"/>
</dbReference>
<dbReference type="SMART" id="SM00086">
    <property type="entry name" value="PAC"/>
    <property type="match status" value="1"/>
</dbReference>
<evidence type="ECO:0000256" key="4">
    <source>
        <dbReference type="ARBA" id="ARBA00022782"/>
    </source>
</evidence>
<evidence type="ECO:0000256" key="2">
    <source>
        <dbReference type="ARBA" id="ARBA00022473"/>
    </source>
</evidence>
<dbReference type="InterPro" id="IPR011598">
    <property type="entry name" value="bHLH_dom"/>
</dbReference>
<keyword evidence="3" id="KW-0677">Repeat</keyword>
<dbReference type="OMA" id="WSCANAK"/>
<dbReference type="GO" id="GO:0005634">
    <property type="term" value="C:nucleus"/>
    <property type="evidence" value="ECO:0007669"/>
    <property type="project" value="UniProtKB-SubCell"/>
</dbReference>
<evidence type="ECO:0000259" key="10">
    <source>
        <dbReference type="PROSITE" id="PS50112"/>
    </source>
</evidence>
<dbReference type="Gene3D" id="4.10.280.10">
    <property type="entry name" value="Helix-loop-helix DNA-binding domain"/>
    <property type="match status" value="1"/>
</dbReference>
<reference evidence="12" key="1">
    <citation type="submission" date="2025-08" db="UniProtKB">
        <authorList>
            <consortium name="Ensembl"/>
        </authorList>
    </citation>
    <scope>IDENTIFICATION</scope>
</reference>
<dbReference type="PROSITE" id="PS50888">
    <property type="entry name" value="BHLH"/>
    <property type="match status" value="1"/>
</dbReference>
<evidence type="ECO:0000256" key="5">
    <source>
        <dbReference type="ARBA" id="ARBA00022902"/>
    </source>
</evidence>
<evidence type="ECO:0000256" key="6">
    <source>
        <dbReference type="ARBA" id="ARBA00023015"/>
    </source>
</evidence>
<dbReference type="Pfam" id="PF23171">
    <property type="entry name" value="bHLH_HIF1A"/>
    <property type="match status" value="1"/>
</dbReference>
<evidence type="ECO:0000256" key="1">
    <source>
        <dbReference type="ARBA" id="ARBA00004123"/>
    </source>
</evidence>
<dbReference type="InterPro" id="IPR013655">
    <property type="entry name" value="PAS_fold_3"/>
</dbReference>
<keyword evidence="13" id="KW-1185">Reference proteome</keyword>
<dbReference type="NCBIfam" id="TIGR00229">
    <property type="entry name" value="sensory_box"/>
    <property type="match status" value="1"/>
</dbReference>
<dbReference type="PANTHER" id="PTHR23043">
    <property type="entry name" value="HYPOXIA-INDUCIBLE FACTOR 1 ALPHA"/>
    <property type="match status" value="1"/>
</dbReference>
<keyword evidence="9" id="KW-0539">Nucleus</keyword>
<dbReference type="PROSITE" id="PS50112">
    <property type="entry name" value="PAS"/>
    <property type="match status" value="2"/>
</dbReference>
<dbReference type="Gene3D" id="3.30.450.20">
    <property type="entry name" value="PAS domain"/>
    <property type="match status" value="2"/>
</dbReference>
<keyword evidence="7" id="KW-0238">DNA-binding</keyword>
<accession>A0A672MUF3</accession>
<dbReference type="InParanoid" id="A0A672MUF3"/>
<dbReference type="Ensembl" id="ENSSGRT00000043790.1">
    <property type="protein sequence ID" value="ENSSGRP00000040845.1"/>
    <property type="gene ID" value="ENSSGRG00000022260.1"/>
</dbReference>
<dbReference type="GO" id="GO:0000977">
    <property type="term" value="F:RNA polymerase II transcription regulatory region sequence-specific DNA binding"/>
    <property type="evidence" value="ECO:0007669"/>
    <property type="project" value="TreeGrafter"/>
</dbReference>
<dbReference type="Pfam" id="PF08447">
    <property type="entry name" value="PAS_3"/>
    <property type="match status" value="1"/>
</dbReference>
<evidence type="ECO:0000256" key="9">
    <source>
        <dbReference type="ARBA" id="ARBA00023242"/>
    </source>
</evidence>
<name>A0A672MUF3_SINGR</name>